<accession>A0AC34R9X6</accession>
<reference evidence="2" key="1">
    <citation type="submission" date="2022-11" db="UniProtKB">
        <authorList>
            <consortium name="WormBaseParasite"/>
        </authorList>
    </citation>
    <scope>IDENTIFICATION</scope>
</reference>
<evidence type="ECO:0000313" key="2">
    <source>
        <dbReference type="WBParaSite" id="JU765_v2.g4807.t1"/>
    </source>
</evidence>
<proteinExistence type="predicted"/>
<dbReference type="Proteomes" id="UP000887576">
    <property type="component" value="Unplaced"/>
</dbReference>
<dbReference type="WBParaSite" id="JU765_v2.g4807.t1">
    <property type="protein sequence ID" value="JU765_v2.g4807.t1"/>
    <property type="gene ID" value="JU765_v2.g4807"/>
</dbReference>
<protein>
    <submittedName>
        <fullName evidence="2">Uncharacterized protein</fullName>
    </submittedName>
</protein>
<sequence length="112" mass="13284">MKLKKTFKSVFTENNHCQNILDKISKIKIKMTEDKEELIKEEHINDLESKITSENDLLWKEEALSYMDLFYQNYGGHQWHEFSKDSSNDQELMITDICYALFGSPTIENENK</sequence>
<name>A0AC34R9X6_9BILA</name>
<evidence type="ECO:0000313" key="1">
    <source>
        <dbReference type="Proteomes" id="UP000887576"/>
    </source>
</evidence>
<organism evidence="1 2">
    <name type="scientific">Panagrolaimus sp. JU765</name>
    <dbReference type="NCBI Taxonomy" id="591449"/>
    <lineage>
        <taxon>Eukaryota</taxon>
        <taxon>Metazoa</taxon>
        <taxon>Ecdysozoa</taxon>
        <taxon>Nematoda</taxon>
        <taxon>Chromadorea</taxon>
        <taxon>Rhabditida</taxon>
        <taxon>Tylenchina</taxon>
        <taxon>Panagrolaimomorpha</taxon>
        <taxon>Panagrolaimoidea</taxon>
        <taxon>Panagrolaimidae</taxon>
        <taxon>Panagrolaimus</taxon>
    </lineage>
</organism>